<name>A0A9Q1IPA6_SYNKA</name>
<organism evidence="2 3">
    <name type="scientific">Synaphobranchus kaupii</name>
    <name type="common">Kaup's arrowtooth eel</name>
    <dbReference type="NCBI Taxonomy" id="118154"/>
    <lineage>
        <taxon>Eukaryota</taxon>
        <taxon>Metazoa</taxon>
        <taxon>Chordata</taxon>
        <taxon>Craniata</taxon>
        <taxon>Vertebrata</taxon>
        <taxon>Euteleostomi</taxon>
        <taxon>Actinopterygii</taxon>
        <taxon>Neopterygii</taxon>
        <taxon>Teleostei</taxon>
        <taxon>Anguilliformes</taxon>
        <taxon>Synaphobranchidae</taxon>
        <taxon>Synaphobranchus</taxon>
    </lineage>
</organism>
<dbReference type="EMBL" id="JAINUF010000011">
    <property type="protein sequence ID" value="KAJ8347065.1"/>
    <property type="molecule type" value="Genomic_DNA"/>
</dbReference>
<evidence type="ECO:0000313" key="3">
    <source>
        <dbReference type="Proteomes" id="UP001152622"/>
    </source>
</evidence>
<gene>
    <name evidence="2" type="ORF">SKAU_G00284660</name>
</gene>
<feature type="region of interest" description="Disordered" evidence="1">
    <location>
        <begin position="1"/>
        <end position="60"/>
    </location>
</feature>
<reference evidence="2" key="1">
    <citation type="journal article" date="2023" name="Science">
        <title>Genome structures resolve the early diversification of teleost fishes.</title>
        <authorList>
            <person name="Parey E."/>
            <person name="Louis A."/>
            <person name="Montfort J."/>
            <person name="Bouchez O."/>
            <person name="Roques C."/>
            <person name="Iampietro C."/>
            <person name="Lluch J."/>
            <person name="Castinel A."/>
            <person name="Donnadieu C."/>
            <person name="Desvignes T."/>
            <person name="Floi Bucao C."/>
            <person name="Jouanno E."/>
            <person name="Wen M."/>
            <person name="Mejri S."/>
            <person name="Dirks R."/>
            <person name="Jansen H."/>
            <person name="Henkel C."/>
            <person name="Chen W.J."/>
            <person name="Zahm M."/>
            <person name="Cabau C."/>
            <person name="Klopp C."/>
            <person name="Thompson A.W."/>
            <person name="Robinson-Rechavi M."/>
            <person name="Braasch I."/>
            <person name="Lecointre G."/>
            <person name="Bobe J."/>
            <person name="Postlethwait J.H."/>
            <person name="Berthelot C."/>
            <person name="Roest Crollius H."/>
            <person name="Guiguen Y."/>
        </authorList>
    </citation>
    <scope>NUCLEOTIDE SEQUENCE</scope>
    <source>
        <strain evidence="2">WJC10195</strain>
    </source>
</reference>
<protein>
    <submittedName>
        <fullName evidence="2">Uncharacterized protein</fullName>
    </submittedName>
</protein>
<evidence type="ECO:0000256" key="1">
    <source>
        <dbReference type="SAM" id="MobiDB-lite"/>
    </source>
</evidence>
<accession>A0A9Q1IPA6</accession>
<sequence length="88" mass="10161">MSAKRSRRSRRRTDKAETGLRPSGGGSWEMPSRRRKHVPYGPGEAPQVPEFRSHSSSVRKSNWMKQRMRVLDPVCKKKIERNVSVLIS</sequence>
<keyword evidence="3" id="KW-1185">Reference proteome</keyword>
<proteinExistence type="predicted"/>
<dbReference type="AlphaFoldDB" id="A0A9Q1IPA6"/>
<evidence type="ECO:0000313" key="2">
    <source>
        <dbReference type="EMBL" id="KAJ8347065.1"/>
    </source>
</evidence>
<feature type="compositionally biased region" description="Basic residues" evidence="1">
    <location>
        <begin position="1"/>
        <end position="13"/>
    </location>
</feature>
<dbReference type="Proteomes" id="UP001152622">
    <property type="component" value="Chromosome 11"/>
</dbReference>
<comment type="caution">
    <text evidence="2">The sequence shown here is derived from an EMBL/GenBank/DDBJ whole genome shotgun (WGS) entry which is preliminary data.</text>
</comment>